<dbReference type="EMBL" id="JXJN01021082">
    <property type="status" value="NOT_ANNOTATED_CDS"/>
    <property type="molecule type" value="Genomic_DNA"/>
</dbReference>
<keyword evidence="2" id="KW-1185">Reference proteome</keyword>
<reference evidence="2" key="1">
    <citation type="submission" date="2015-01" db="EMBL/GenBank/DDBJ databases">
        <authorList>
            <person name="Aksoy S."/>
            <person name="Warren W."/>
            <person name="Wilson R.K."/>
        </authorList>
    </citation>
    <scope>NUCLEOTIDE SEQUENCE [LARGE SCALE GENOMIC DNA]</scope>
    <source>
        <strain evidence="2">IAEA</strain>
    </source>
</reference>
<evidence type="ECO:0000313" key="2">
    <source>
        <dbReference type="Proteomes" id="UP000092460"/>
    </source>
</evidence>
<organism evidence="1 2">
    <name type="scientific">Glossina palpalis gambiensis</name>
    <dbReference type="NCBI Taxonomy" id="67801"/>
    <lineage>
        <taxon>Eukaryota</taxon>
        <taxon>Metazoa</taxon>
        <taxon>Ecdysozoa</taxon>
        <taxon>Arthropoda</taxon>
        <taxon>Hexapoda</taxon>
        <taxon>Insecta</taxon>
        <taxon>Pterygota</taxon>
        <taxon>Neoptera</taxon>
        <taxon>Endopterygota</taxon>
        <taxon>Diptera</taxon>
        <taxon>Brachycera</taxon>
        <taxon>Muscomorpha</taxon>
        <taxon>Hippoboscoidea</taxon>
        <taxon>Glossinidae</taxon>
        <taxon>Glossina</taxon>
    </lineage>
</organism>
<dbReference type="AlphaFoldDB" id="A0A1B0BV41"/>
<reference evidence="1" key="2">
    <citation type="submission" date="2020-05" db="UniProtKB">
        <authorList>
            <consortium name="EnsemblMetazoa"/>
        </authorList>
    </citation>
    <scope>IDENTIFICATION</scope>
    <source>
        <strain evidence="1">IAEA</strain>
    </source>
</reference>
<protein>
    <submittedName>
        <fullName evidence="1">Uncharacterized protein</fullName>
    </submittedName>
</protein>
<dbReference type="Proteomes" id="UP000092460">
    <property type="component" value="Unassembled WGS sequence"/>
</dbReference>
<dbReference type="EnsemblMetazoa" id="GPPI041391-RA">
    <property type="protein sequence ID" value="GPPI041391-PA"/>
    <property type="gene ID" value="GPPI041391"/>
</dbReference>
<sequence>MKNISHKLTKKISDEISPRDKKKHLTIMNTDTNKTWFGYRLIYDFACFTVLMRLVISLSDGFFGCMFTLGRIIPCPLSEMILRHIPGTSSLFYQ</sequence>
<dbReference type="VEuPathDB" id="VectorBase:GPPI041391"/>
<proteinExistence type="predicted"/>
<accession>A0A1B0BV41</accession>
<evidence type="ECO:0000313" key="1">
    <source>
        <dbReference type="EnsemblMetazoa" id="GPPI041391-PA"/>
    </source>
</evidence>
<name>A0A1B0BV41_9MUSC</name>